<organism evidence="2 3">
    <name type="scientific">Saccharopolyspora elongata</name>
    <dbReference type="NCBI Taxonomy" id="2530387"/>
    <lineage>
        <taxon>Bacteria</taxon>
        <taxon>Bacillati</taxon>
        <taxon>Actinomycetota</taxon>
        <taxon>Actinomycetes</taxon>
        <taxon>Pseudonocardiales</taxon>
        <taxon>Pseudonocardiaceae</taxon>
        <taxon>Saccharopolyspora</taxon>
    </lineage>
</organism>
<reference evidence="2 3" key="1">
    <citation type="submission" date="2019-03" db="EMBL/GenBank/DDBJ databases">
        <title>Draft genome sequences of novel Actinobacteria.</title>
        <authorList>
            <person name="Sahin N."/>
            <person name="Ay H."/>
            <person name="Saygin H."/>
        </authorList>
    </citation>
    <scope>NUCLEOTIDE SEQUENCE [LARGE SCALE GENOMIC DNA]</scope>
    <source>
        <strain evidence="2 3">7K502</strain>
    </source>
</reference>
<evidence type="ECO:0000256" key="1">
    <source>
        <dbReference type="SAM" id="SignalP"/>
    </source>
</evidence>
<name>A0A4R4Z9L1_9PSEU</name>
<feature type="chain" id="PRO_5020313242" evidence="1">
    <location>
        <begin position="24"/>
        <end position="246"/>
    </location>
</feature>
<keyword evidence="1" id="KW-0732">Signal</keyword>
<evidence type="ECO:0000313" key="3">
    <source>
        <dbReference type="Proteomes" id="UP000294947"/>
    </source>
</evidence>
<evidence type="ECO:0000313" key="2">
    <source>
        <dbReference type="EMBL" id="TDD53954.1"/>
    </source>
</evidence>
<dbReference type="RefSeq" id="WP_132482841.1">
    <property type="nucleotide sequence ID" value="NZ_SMKW01000007.1"/>
</dbReference>
<keyword evidence="3" id="KW-1185">Reference proteome</keyword>
<feature type="signal peptide" evidence="1">
    <location>
        <begin position="1"/>
        <end position="23"/>
    </location>
</feature>
<accession>A0A4R4Z9L1</accession>
<gene>
    <name evidence="2" type="ORF">E1288_08080</name>
</gene>
<dbReference type="AlphaFoldDB" id="A0A4R4Z9L1"/>
<dbReference type="Proteomes" id="UP000294947">
    <property type="component" value="Unassembled WGS sequence"/>
</dbReference>
<sequence length="246" mass="26792">MALLTASMVAVAILIAAACGGDAAEPDGRAYPPHTGIVATTFWVGEVLDPDSPDGSQRLSAYDADWLASYGGCDGVERDGRCDTERRTAANDFFPTRMTPRQNPFYLDLPFDDRNDPAAFEQRGRVVPWASDPGYAGRAADRSTSFMKNRWVRIQHGAAVCYGQIEDAGPGEYDDVAYVFGTDDRRPANTRFNGAGMDVSPALNGCLGLRELDGQHDVVDWRFVDDVDVPPGPWTRIVTTSPPSPW</sequence>
<comment type="caution">
    <text evidence="2">The sequence shown here is derived from an EMBL/GenBank/DDBJ whole genome shotgun (WGS) entry which is preliminary data.</text>
</comment>
<dbReference type="OrthoDB" id="186568at2"/>
<dbReference type="EMBL" id="SMKW01000007">
    <property type="protein sequence ID" value="TDD53954.1"/>
    <property type="molecule type" value="Genomic_DNA"/>
</dbReference>
<proteinExistence type="predicted"/>
<protein>
    <submittedName>
        <fullName evidence="2">Uncharacterized protein</fullName>
    </submittedName>
</protein>